<evidence type="ECO:0000313" key="3">
    <source>
        <dbReference type="EMBL" id="QDU96236.1"/>
    </source>
</evidence>
<evidence type="ECO:0000313" key="4">
    <source>
        <dbReference type="Proteomes" id="UP000317648"/>
    </source>
</evidence>
<dbReference type="Proteomes" id="UP000317648">
    <property type="component" value="Chromosome"/>
</dbReference>
<keyword evidence="2" id="KW-0812">Transmembrane</keyword>
<dbReference type="KEGG" id="lcre:Pla8534_40550"/>
<dbReference type="EMBL" id="CP036433">
    <property type="protein sequence ID" value="QDU96236.1"/>
    <property type="molecule type" value="Genomic_DNA"/>
</dbReference>
<dbReference type="AlphaFoldDB" id="A0A518DWL6"/>
<feature type="transmembrane region" description="Helical" evidence="2">
    <location>
        <begin position="28"/>
        <end position="58"/>
    </location>
</feature>
<reference evidence="3 4" key="1">
    <citation type="submission" date="2019-02" db="EMBL/GenBank/DDBJ databases">
        <title>Deep-cultivation of Planctomycetes and their phenomic and genomic characterization uncovers novel biology.</title>
        <authorList>
            <person name="Wiegand S."/>
            <person name="Jogler M."/>
            <person name="Boedeker C."/>
            <person name="Pinto D."/>
            <person name="Vollmers J."/>
            <person name="Rivas-Marin E."/>
            <person name="Kohn T."/>
            <person name="Peeters S.H."/>
            <person name="Heuer A."/>
            <person name="Rast P."/>
            <person name="Oberbeckmann S."/>
            <person name="Bunk B."/>
            <person name="Jeske O."/>
            <person name="Meyerdierks A."/>
            <person name="Storesund J.E."/>
            <person name="Kallscheuer N."/>
            <person name="Luecker S."/>
            <person name="Lage O.M."/>
            <person name="Pohl T."/>
            <person name="Merkel B.J."/>
            <person name="Hornburger P."/>
            <person name="Mueller R.-W."/>
            <person name="Bruemmer F."/>
            <person name="Labrenz M."/>
            <person name="Spormann A.M."/>
            <person name="Op den Camp H."/>
            <person name="Overmann J."/>
            <person name="Amann R."/>
            <person name="Jetten M.S.M."/>
            <person name="Mascher T."/>
            <person name="Medema M.H."/>
            <person name="Devos D.P."/>
            <person name="Kaster A.-K."/>
            <person name="Ovreas L."/>
            <person name="Rohde M."/>
            <person name="Galperin M.Y."/>
            <person name="Jogler C."/>
        </authorList>
    </citation>
    <scope>NUCLEOTIDE SEQUENCE [LARGE SCALE GENOMIC DNA]</scope>
    <source>
        <strain evidence="3 4">Pla85_3_4</strain>
    </source>
</reference>
<organism evidence="3 4">
    <name type="scientific">Lignipirellula cremea</name>
    <dbReference type="NCBI Taxonomy" id="2528010"/>
    <lineage>
        <taxon>Bacteria</taxon>
        <taxon>Pseudomonadati</taxon>
        <taxon>Planctomycetota</taxon>
        <taxon>Planctomycetia</taxon>
        <taxon>Pirellulales</taxon>
        <taxon>Pirellulaceae</taxon>
        <taxon>Lignipirellula</taxon>
    </lineage>
</organism>
<sequence length="82" mass="8969">MMVNRHQSNDDGPGYHTDPIYRAAILRYLFSLALACLIASIHAGPVMLAVWVAVAYVLTRGGTEDGGPTQKQSCNRNKGRPR</sequence>
<feature type="region of interest" description="Disordered" evidence="1">
    <location>
        <begin position="61"/>
        <end position="82"/>
    </location>
</feature>
<protein>
    <submittedName>
        <fullName evidence="3">Uncharacterized protein</fullName>
    </submittedName>
</protein>
<accession>A0A518DWL6</accession>
<keyword evidence="4" id="KW-1185">Reference proteome</keyword>
<evidence type="ECO:0000256" key="1">
    <source>
        <dbReference type="SAM" id="MobiDB-lite"/>
    </source>
</evidence>
<gene>
    <name evidence="3" type="ORF">Pla8534_40550</name>
</gene>
<proteinExistence type="predicted"/>
<dbReference type="OrthoDB" id="10004227at2"/>
<keyword evidence="2" id="KW-0472">Membrane</keyword>
<keyword evidence="2" id="KW-1133">Transmembrane helix</keyword>
<dbReference type="RefSeq" id="WP_145054885.1">
    <property type="nucleotide sequence ID" value="NZ_CP036433.1"/>
</dbReference>
<name>A0A518DWL6_9BACT</name>
<evidence type="ECO:0000256" key="2">
    <source>
        <dbReference type="SAM" id="Phobius"/>
    </source>
</evidence>